<dbReference type="InterPro" id="IPR018672">
    <property type="entry name" value="DUF2140"/>
</dbReference>
<dbReference type="Proteomes" id="UP000682713">
    <property type="component" value="Unassembled WGS sequence"/>
</dbReference>
<dbReference type="Pfam" id="PF09911">
    <property type="entry name" value="DUF2140"/>
    <property type="match status" value="1"/>
</dbReference>
<dbReference type="AlphaFoldDB" id="A0A942TNY2"/>
<dbReference type="EMBL" id="JAGYPJ010000001">
    <property type="protein sequence ID" value="MBS4199432.1"/>
    <property type="molecule type" value="Genomic_DNA"/>
</dbReference>
<reference evidence="2 3" key="1">
    <citation type="submission" date="2021-05" db="EMBL/GenBank/DDBJ databases">
        <title>Novel Bacillus species.</title>
        <authorList>
            <person name="Liu G."/>
        </authorList>
    </citation>
    <scope>NUCLEOTIDE SEQUENCE [LARGE SCALE GENOMIC DNA]</scope>
    <source>
        <strain evidence="2 3">FJAT-49732</strain>
    </source>
</reference>
<evidence type="ECO:0000256" key="1">
    <source>
        <dbReference type="SAM" id="Phobius"/>
    </source>
</evidence>
<keyword evidence="1" id="KW-0472">Membrane</keyword>
<evidence type="ECO:0000313" key="3">
    <source>
        <dbReference type="Proteomes" id="UP000682713"/>
    </source>
</evidence>
<dbReference type="RefSeq" id="WP_213110114.1">
    <property type="nucleotide sequence ID" value="NZ_JAGYPJ010000001.1"/>
</dbReference>
<gene>
    <name evidence="2" type="ORF">KHA93_07175</name>
</gene>
<evidence type="ECO:0000313" key="2">
    <source>
        <dbReference type="EMBL" id="MBS4199432.1"/>
    </source>
</evidence>
<keyword evidence="1" id="KW-1133">Transmembrane helix</keyword>
<name>A0A942TNY2_9BACI</name>
<accession>A0A942TNY2</accession>
<proteinExistence type="predicted"/>
<protein>
    <submittedName>
        <fullName evidence="2">YpmS family protein</fullName>
    </submittedName>
</protein>
<sequence length="194" mass="22405">MKNKNIWKLLFMTLLSLNILFLLGIGILIFLAVDQEPVPEKKVSTSNMSEFLIRTEKQDLNKLINHYIEKEGLDGPIHYSVLLTDEVELYGEVQVFSQSMYLKMTFEPVALDNGDLILKQKSLSLGDVKLPVSYILKFIRDAYKLPNWVIIQPNDKQIYVSLQQMKLKSGIQVRAEEFNLVDNKISMKMFVPVH</sequence>
<keyword evidence="3" id="KW-1185">Reference proteome</keyword>
<feature type="transmembrane region" description="Helical" evidence="1">
    <location>
        <begin position="9"/>
        <end position="33"/>
    </location>
</feature>
<comment type="caution">
    <text evidence="2">The sequence shown here is derived from an EMBL/GenBank/DDBJ whole genome shotgun (WGS) entry which is preliminary data.</text>
</comment>
<keyword evidence="1" id="KW-0812">Transmembrane</keyword>
<organism evidence="2 3">
    <name type="scientific">Lederbergia citrisecunda</name>
    <dbReference type="NCBI Taxonomy" id="2833583"/>
    <lineage>
        <taxon>Bacteria</taxon>
        <taxon>Bacillati</taxon>
        <taxon>Bacillota</taxon>
        <taxon>Bacilli</taxon>
        <taxon>Bacillales</taxon>
        <taxon>Bacillaceae</taxon>
        <taxon>Lederbergia</taxon>
    </lineage>
</organism>